<keyword evidence="2" id="KW-0560">Oxidoreductase</keyword>
<dbReference type="GO" id="GO:0000293">
    <property type="term" value="F:ferric-chelate reductase activity"/>
    <property type="evidence" value="ECO:0007669"/>
    <property type="project" value="TreeGrafter"/>
</dbReference>
<dbReference type="Proteomes" id="UP001063166">
    <property type="component" value="Unassembled WGS sequence"/>
</dbReference>
<accession>A0A9P3Q2I5</accession>
<dbReference type="EMBL" id="BRPK01000025">
    <property type="protein sequence ID" value="GLB45610.1"/>
    <property type="molecule type" value="Genomic_DNA"/>
</dbReference>
<evidence type="ECO:0000313" key="7">
    <source>
        <dbReference type="Proteomes" id="UP001063166"/>
    </source>
</evidence>
<gene>
    <name evidence="5" type="ORF">LshimejAT787_2500020</name>
    <name evidence="6" type="ORF">LshimejAT787_2500240</name>
</gene>
<keyword evidence="1" id="KW-0813">Transport</keyword>
<comment type="caution">
    <text evidence="6">The sequence shown here is derived from an EMBL/GenBank/DDBJ whole genome shotgun (WGS) entry which is preliminary data.</text>
</comment>
<name>A0A9P3Q2I5_LYOSH</name>
<evidence type="ECO:0000256" key="2">
    <source>
        <dbReference type="ARBA" id="ARBA00023002"/>
    </source>
</evidence>
<feature type="compositionally biased region" description="Low complexity" evidence="3">
    <location>
        <begin position="165"/>
        <end position="177"/>
    </location>
</feature>
<dbReference type="PANTHER" id="PTHR11972:SF200">
    <property type="entry name" value="FAD-BINDING FR-TYPE DOMAIN-CONTAINING PROTEIN"/>
    <property type="match status" value="1"/>
</dbReference>
<dbReference type="Pfam" id="PF08030">
    <property type="entry name" value="NAD_binding_6"/>
    <property type="match status" value="1"/>
</dbReference>
<evidence type="ECO:0000256" key="3">
    <source>
        <dbReference type="SAM" id="MobiDB-lite"/>
    </source>
</evidence>
<dbReference type="PANTHER" id="PTHR11972">
    <property type="entry name" value="NADPH OXIDASE"/>
    <property type="match status" value="1"/>
</dbReference>
<dbReference type="Gene3D" id="3.40.50.80">
    <property type="entry name" value="Nucleotide-binding domain of ferredoxin-NADP reductase (FNR) module"/>
    <property type="match status" value="1"/>
</dbReference>
<keyword evidence="7" id="KW-1185">Reference proteome</keyword>
<evidence type="ECO:0000313" key="6">
    <source>
        <dbReference type="EMBL" id="GLB45632.1"/>
    </source>
</evidence>
<dbReference type="GO" id="GO:0005886">
    <property type="term" value="C:plasma membrane"/>
    <property type="evidence" value="ECO:0007669"/>
    <property type="project" value="TreeGrafter"/>
</dbReference>
<sequence>MYAAPWIFPPIAMYAFDVFIRAARFRLKDAQLIRVDNQMTLIHIPDCDAGFRAGQHLRVRVFFGGRAFEAHPLSVMCASASETTCVRTKDVVAYCGEAEAEVEAERAGGEMALTAQGILLGARAVGDWTRALNEYARRQEEAPGGAADGGTDDQERAEAKRAGPSSSAASSSSSVSSFVPTKTRVPVPVQVQVMFDGPSRWCSLDLERYDRVLLIAGGSGATVAVGVMDGLVAAARARARDEKLTKSVKTRRVHFVWCTRSFGSIKWFAPLLRAIALAAAAVPTAPISLRMTVYVTCMCSPQEVDVPGLEVRVGGRPDMGQLVGALAGLCPDDAGRKGAEMGMGMGMGSEEEVCGCRCAEETVAREEEGQKGDADADVDVDVEKQARVAQDGVEERFEGSLAVCASEPESLTREAANAVARCMARGREVGLHTEVFAV</sequence>
<dbReference type="SUPFAM" id="SSF52343">
    <property type="entry name" value="Ferredoxin reductase-like, C-terminal NADP-linked domain"/>
    <property type="match status" value="1"/>
</dbReference>
<dbReference type="InterPro" id="IPR013121">
    <property type="entry name" value="Fe_red_NAD-bd_6"/>
</dbReference>
<protein>
    <recommendedName>
        <fullName evidence="4">Ferric reductase NAD binding domain-containing protein</fullName>
    </recommendedName>
</protein>
<feature type="region of interest" description="Disordered" evidence="3">
    <location>
        <begin position="137"/>
        <end position="178"/>
    </location>
</feature>
<evidence type="ECO:0000259" key="4">
    <source>
        <dbReference type="Pfam" id="PF08030"/>
    </source>
</evidence>
<dbReference type="GO" id="GO:0033215">
    <property type="term" value="P:reductive iron assimilation"/>
    <property type="evidence" value="ECO:0007669"/>
    <property type="project" value="TreeGrafter"/>
</dbReference>
<reference evidence="6" key="1">
    <citation type="submission" date="2022-07" db="EMBL/GenBank/DDBJ databases">
        <title>The genome of Lyophyllum shimeji provides insight into the initial evolution of ectomycorrhizal fungal genome.</title>
        <authorList>
            <person name="Kobayashi Y."/>
            <person name="Shibata T."/>
            <person name="Hirakawa H."/>
            <person name="Shigenobu S."/>
            <person name="Nishiyama T."/>
            <person name="Yamada A."/>
            <person name="Hasebe M."/>
            <person name="Kawaguchi M."/>
        </authorList>
    </citation>
    <scope>NUCLEOTIDE SEQUENCE</scope>
    <source>
        <strain evidence="6">AT787</strain>
    </source>
</reference>
<dbReference type="OrthoDB" id="3944240at2759"/>
<dbReference type="InterPro" id="IPR039261">
    <property type="entry name" value="FNR_nucleotide-bd"/>
</dbReference>
<feature type="domain" description="Ferric reductase NAD binding" evidence="4">
    <location>
        <begin position="209"/>
        <end position="296"/>
    </location>
</feature>
<dbReference type="AlphaFoldDB" id="A0A9P3Q2I5"/>
<evidence type="ECO:0000313" key="5">
    <source>
        <dbReference type="EMBL" id="GLB45610.1"/>
    </source>
</evidence>
<proteinExistence type="predicted"/>
<keyword evidence="1" id="KW-0249">Electron transport</keyword>
<dbReference type="EMBL" id="BRPK01000025">
    <property type="protein sequence ID" value="GLB45632.1"/>
    <property type="molecule type" value="Genomic_DNA"/>
</dbReference>
<organism evidence="6 7">
    <name type="scientific">Lyophyllum shimeji</name>
    <name type="common">Hon-shimeji</name>
    <name type="synonym">Tricholoma shimeji</name>
    <dbReference type="NCBI Taxonomy" id="47721"/>
    <lineage>
        <taxon>Eukaryota</taxon>
        <taxon>Fungi</taxon>
        <taxon>Dikarya</taxon>
        <taxon>Basidiomycota</taxon>
        <taxon>Agaricomycotina</taxon>
        <taxon>Agaricomycetes</taxon>
        <taxon>Agaricomycetidae</taxon>
        <taxon>Agaricales</taxon>
        <taxon>Tricholomatineae</taxon>
        <taxon>Lyophyllaceae</taxon>
        <taxon>Lyophyllum</taxon>
    </lineage>
</organism>
<evidence type="ECO:0000256" key="1">
    <source>
        <dbReference type="ARBA" id="ARBA00022982"/>
    </source>
</evidence>
<dbReference type="InterPro" id="IPR050369">
    <property type="entry name" value="RBOH/FRE"/>
</dbReference>
<dbReference type="CDD" id="cd06186">
    <property type="entry name" value="NOX_Duox_like_FAD_NADP"/>
    <property type="match status" value="1"/>
</dbReference>